<proteinExistence type="predicted"/>
<keyword evidence="3" id="KW-1003">Cell membrane</keyword>
<dbReference type="PANTHER" id="PTHR23513:SF11">
    <property type="entry name" value="STAPHYLOFERRIN A TRANSPORTER"/>
    <property type="match status" value="1"/>
</dbReference>
<evidence type="ECO:0000256" key="1">
    <source>
        <dbReference type="ARBA" id="ARBA00004651"/>
    </source>
</evidence>
<evidence type="ECO:0000256" key="3">
    <source>
        <dbReference type="ARBA" id="ARBA00022475"/>
    </source>
</evidence>
<comment type="caution">
    <text evidence="9">The sequence shown here is derived from an EMBL/GenBank/DDBJ whole genome shotgun (WGS) entry which is preliminary data.</text>
</comment>
<gene>
    <name evidence="9" type="ORF">GCM10025760_05830</name>
</gene>
<evidence type="ECO:0000256" key="6">
    <source>
        <dbReference type="ARBA" id="ARBA00023136"/>
    </source>
</evidence>
<dbReference type="EMBL" id="BAABKZ010000001">
    <property type="protein sequence ID" value="GAA5086152.1"/>
    <property type="molecule type" value="Genomic_DNA"/>
</dbReference>
<dbReference type="Proteomes" id="UP001501407">
    <property type="component" value="Unassembled WGS sequence"/>
</dbReference>
<reference evidence="10" key="1">
    <citation type="journal article" date="2019" name="Int. J. Syst. Evol. Microbiol.">
        <title>The Global Catalogue of Microorganisms (GCM) 10K type strain sequencing project: providing services to taxonomists for standard genome sequencing and annotation.</title>
        <authorList>
            <consortium name="The Broad Institute Genomics Platform"/>
            <consortium name="The Broad Institute Genome Sequencing Center for Infectious Disease"/>
            <person name="Wu L."/>
            <person name="Ma J."/>
        </authorList>
    </citation>
    <scope>NUCLEOTIDE SEQUENCE [LARGE SCALE GENOMIC DNA]</scope>
    <source>
        <strain evidence="10">JCM 18959</strain>
    </source>
</reference>
<keyword evidence="10" id="KW-1185">Reference proteome</keyword>
<dbReference type="InterPro" id="IPR020846">
    <property type="entry name" value="MFS_dom"/>
</dbReference>
<dbReference type="RefSeq" id="WP_241741674.1">
    <property type="nucleotide sequence ID" value="NZ_BAABKZ010000001.1"/>
</dbReference>
<feature type="transmembrane region" description="Helical" evidence="7">
    <location>
        <begin position="250"/>
        <end position="270"/>
    </location>
</feature>
<feature type="transmembrane region" description="Helical" evidence="7">
    <location>
        <begin position="340"/>
        <end position="362"/>
    </location>
</feature>
<feature type="transmembrane region" description="Helical" evidence="7">
    <location>
        <begin position="161"/>
        <end position="189"/>
    </location>
</feature>
<accession>A0ABP9LV79</accession>
<dbReference type="SUPFAM" id="SSF103473">
    <property type="entry name" value="MFS general substrate transporter"/>
    <property type="match status" value="1"/>
</dbReference>
<keyword evidence="2" id="KW-0813">Transport</keyword>
<feature type="transmembrane region" description="Helical" evidence="7">
    <location>
        <begin position="277"/>
        <end position="295"/>
    </location>
</feature>
<feature type="transmembrane region" description="Helical" evidence="7">
    <location>
        <begin position="44"/>
        <end position="65"/>
    </location>
</feature>
<comment type="subcellular location">
    <subcellularLocation>
        <location evidence="1">Cell membrane</location>
        <topology evidence="1">Multi-pass membrane protein</topology>
    </subcellularLocation>
</comment>
<dbReference type="PROSITE" id="PS50850">
    <property type="entry name" value="MFS"/>
    <property type="match status" value="1"/>
</dbReference>
<feature type="transmembrane region" description="Helical" evidence="7">
    <location>
        <begin position="217"/>
        <end position="238"/>
    </location>
</feature>
<protein>
    <submittedName>
        <fullName evidence="9">MFS transporter</fullName>
    </submittedName>
</protein>
<dbReference type="Pfam" id="PF05977">
    <property type="entry name" value="MFS_3"/>
    <property type="match status" value="1"/>
</dbReference>
<evidence type="ECO:0000313" key="9">
    <source>
        <dbReference type="EMBL" id="GAA5086152.1"/>
    </source>
</evidence>
<dbReference type="InterPro" id="IPR010290">
    <property type="entry name" value="TM_effector"/>
</dbReference>
<name>A0ABP9LV79_9MICO</name>
<keyword evidence="6 7" id="KW-0472">Membrane</keyword>
<evidence type="ECO:0000256" key="7">
    <source>
        <dbReference type="SAM" id="Phobius"/>
    </source>
</evidence>
<evidence type="ECO:0000259" key="8">
    <source>
        <dbReference type="PROSITE" id="PS50850"/>
    </source>
</evidence>
<feature type="domain" description="Major facilitator superfamily (MFS) profile" evidence="8">
    <location>
        <begin position="171"/>
        <end position="392"/>
    </location>
</feature>
<dbReference type="CDD" id="cd06173">
    <property type="entry name" value="MFS_MefA_like"/>
    <property type="match status" value="1"/>
</dbReference>
<evidence type="ECO:0000313" key="10">
    <source>
        <dbReference type="Proteomes" id="UP001501407"/>
    </source>
</evidence>
<keyword evidence="5 7" id="KW-1133">Transmembrane helix</keyword>
<feature type="transmembrane region" description="Helical" evidence="7">
    <location>
        <begin position="368"/>
        <end position="387"/>
    </location>
</feature>
<dbReference type="InterPro" id="IPR036259">
    <property type="entry name" value="MFS_trans_sf"/>
</dbReference>
<sequence length="392" mass="40078">MRVFEPFGNARFSLYFSGQVVSNTGTWFQNLALSLVVLEATGSAQALSGVTVAQFLPLLVLSLPAGRLADRVRPRTILLVTSLASAIVVAALAFVTLASEPPVGPIYALVAALGTVHAFERVAAQAIIFEIVGPEGLGRAVSLSTIALASARSIGPGLAGIAFQGLGATACMLVNSASFLLVFASIAAIRPARLFPRPGRPERPGRGIRPPFFRRELVTLLIVNALVALLALNLMLVLTSTVSLTFAGDATAVGATHTLNALGAIVGGLIAAGRDRVTVRSLIVACAGLGAALLANAAAPTLAILLALGPLLGLGVGYYQGILNAAAQVSVAPDQIGRTMSLVTLGNYGMVPFGALLMGWVIDAQGGRVALAIGGLTGFACAAFVAVRLRKR</sequence>
<evidence type="ECO:0000256" key="5">
    <source>
        <dbReference type="ARBA" id="ARBA00022989"/>
    </source>
</evidence>
<evidence type="ECO:0000256" key="2">
    <source>
        <dbReference type="ARBA" id="ARBA00022448"/>
    </source>
</evidence>
<evidence type="ECO:0000256" key="4">
    <source>
        <dbReference type="ARBA" id="ARBA00022692"/>
    </source>
</evidence>
<keyword evidence="4 7" id="KW-0812">Transmembrane</keyword>
<dbReference type="Gene3D" id="1.20.1250.20">
    <property type="entry name" value="MFS general substrate transporter like domains"/>
    <property type="match status" value="1"/>
</dbReference>
<dbReference type="PANTHER" id="PTHR23513">
    <property type="entry name" value="INTEGRAL MEMBRANE EFFLUX PROTEIN-RELATED"/>
    <property type="match status" value="1"/>
</dbReference>
<organism evidence="9 10">
    <name type="scientific">Microbacterium yannicii</name>
    <dbReference type="NCBI Taxonomy" id="671622"/>
    <lineage>
        <taxon>Bacteria</taxon>
        <taxon>Bacillati</taxon>
        <taxon>Actinomycetota</taxon>
        <taxon>Actinomycetes</taxon>
        <taxon>Micrococcales</taxon>
        <taxon>Microbacteriaceae</taxon>
        <taxon>Microbacterium</taxon>
    </lineage>
</organism>
<feature type="transmembrane region" description="Helical" evidence="7">
    <location>
        <begin position="77"/>
        <end position="98"/>
    </location>
</feature>
<feature type="transmembrane region" description="Helical" evidence="7">
    <location>
        <begin position="301"/>
        <end position="319"/>
    </location>
</feature>